<dbReference type="GO" id="GO:0000160">
    <property type="term" value="P:phosphorelay signal transduction system"/>
    <property type="evidence" value="ECO:0007669"/>
    <property type="project" value="InterPro"/>
</dbReference>
<dbReference type="OrthoDB" id="5637927at2"/>
<dbReference type="AlphaFoldDB" id="A0A558DTR1"/>
<dbReference type="EMBL" id="VMNH01000005">
    <property type="protein sequence ID" value="TVO76971.1"/>
    <property type="molecule type" value="Genomic_DNA"/>
</dbReference>
<dbReference type="InterPro" id="IPR011006">
    <property type="entry name" value="CheY-like_superfamily"/>
</dbReference>
<name>A0A558DTR1_9GAMM</name>
<organism evidence="4 5">
    <name type="scientific">Sedimenticola selenatireducens</name>
    <dbReference type="NCBI Taxonomy" id="191960"/>
    <lineage>
        <taxon>Bacteria</taxon>
        <taxon>Pseudomonadati</taxon>
        <taxon>Pseudomonadota</taxon>
        <taxon>Gammaproteobacteria</taxon>
        <taxon>Chromatiales</taxon>
        <taxon>Sedimenticolaceae</taxon>
        <taxon>Sedimenticola</taxon>
    </lineage>
</organism>
<proteinExistence type="predicted"/>
<dbReference type="SMART" id="SM00448">
    <property type="entry name" value="REC"/>
    <property type="match status" value="1"/>
</dbReference>
<keyword evidence="5" id="KW-1185">Reference proteome</keyword>
<evidence type="ECO:0000259" key="3">
    <source>
        <dbReference type="PROSITE" id="PS50110"/>
    </source>
</evidence>
<dbReference type="Gene3D" id="3.40.50.2300">
    <property type="match status" value="1"/>
</dbReference>
<evidence type="ECO:0000256" key="2">
    <source>
        <dbReference type="PROSITE-ProRule" id="PRU00169"/>
    </source>
</evidence>
<accession>A0A558DTR1</accession>
<feature type="modified residue" description="4-aspartylphosphate" evidence="2">
    <location>
        <position position="56"/>
    </location>
</feature>
<feature type="domain" description="Response regulatory" evidence="3">
    <location>
        <begin position="7"/>
        <end position="117"/>
    </location>
</feature>
<dbReference type="Pfam" id="PF00072">
    <property type="entry name" value="Response_reg"/>
    <property type="match status" value="1"/>
</dbReference>
<reference evidence="4 5" key="1">
    <citation type="submission" date="2019-07" db="EMBL/GenBank/DDBJ databases">
        <title>The pathways for chlorine oxyanion respiration interact through the shared metabolite chlorate.</title>
        <authorList>
            <person name="Barnum T.P."/>
            <person name="Cheng Y."/>
            <person name="Hill K.A."/>
            <person name="Lucas L.N."/>
            <person name="Carlson H.K."/>
            <person name="Coates J.D."/>
        </authorList>
    </citation>
    <scope>NUCLEOTIDE SEQUENCE [LARGE SCALE GENOMIC DNA]</scope>
    <source>
        <strain evidence="4 5">BK-1</strain>
    </source>
</reference>
<dbReference type="PROSITE" id="PS50110">
    <property type="entry name" value="RESPONSE_REGULATORY"/>
    <property type="match status" value="1"/>
</dbReference>
<dbReference type="PANTHER" id="PTHR44591:SF21">
    <property type="entry name" value="TWO-COMPONENT RESPONSE REGULATOR"/>
    <property type="match status" value="1"/>
</dbReference>
<dbReference type="RefSeq" id="WP_144358100.1">
    <property type="nucleotide sequence ID" value="NZ_VMNH01000005.1"/>
</dbReference>
<dbReference type="SUPFAM" id="SSF52172">
    <property type="entry name" value="CheY-like"/>
    <property type="match status" value="1"/>
</dbReference>
<sequence>MSNHPRHLLIVEDNHSLRQMLTWEFEDLGYQVTATDCCGAARAACERQTIDLALLDYNLPDGCGTDLISDLRSINPDIQIVICSGRTNGHLIDSSLYRFEPKPVTAKKLHDLFEAVKKMAAH</sequence>
<dbReference type="InterPro" id="IPR001789">
    <property type="entry name" value="Sig_transdc_resp-reg_receiver"/>
</dbReference>
<dbReference type="CDD" id="cd00156">
    <property type="entry name" value="REC"/>
    <property type="match status" value="1"/>
</dbReference>
<dbReference type="Proteomes" id="UP000316649">
    <property type="component" value="Unassembled WGS sequence"/>
</dbReference>
<evidence type="ECO:0000313" key="4">
    <source>
        <dbReference type="EMBL" id="TVO76971.1"/>
    </source>
</evidence>
<evidence type="ECO:0000313" key="5">
    <source>
        <dbReference type="Proteomes" id="UP000316649"/>
    </source>
</evidence>
<protein>
    <submittedName>
        <fullName evidence="4">Response regulator</fullName>
    </submittedName>
</protein>
<dbReference type="PANTHER" id="PTHR44591">
    <property type="entry name" value="STRESS RESPONSE REGULATOR PROTEIN 1"/>
    <property type="match status" value="1"/>
</dbReference>
<comment type="caution">
    <text evidence="4">The sequence shown here is derived from an EMBL/GenBank/DDBJ whole genome shotgun (WGS) entry which is preliminary data.</text>
</comment>
<evidence type="ECO:0000256" key="1">
    <source>
        <dbReference type="ARBA" id="ARBA00022553"/>
    </source>
</evidence>
<keyword evidence="1 2" id="KW-0597">Phosphoprotein</keyword>
<gene>
    <name evidence="4" type="ORF">FHP88_05985</name>
</gene>
<dbReference type="InterPro" id="IPR050595">
    <property type="entry name" value="Bact_response_regulator"/>
</dbReference>